<proteinExistence type="predicted"/>
<dbReference type="SUPFAM" id="SSF46785">
    <property type="entry name" value="Winged helix' DNA-binding domain"/>
    <property type="match status" value="1"/>
</dbReference>
<name>A0ABP8DY47_9MICO</name>
<evidence type="ECO:0000313" key="2">
    <source>
        <dbReference type="Proteomes" id="UP001501594"/>
    </source>
</evidence>
<reference evidence="2" key="1">
    <citation type="journal article" date="2019" name="Int. J. Syst. Evol. Microbiol.">
        <title>The Global Catalogue of Microorganisms (GCM) 10K type strain sequencing project: providing services to taxonomists for standard genome sequencing and annotation.</title>
        <authorList>
            <consortium name="The Broad Institute Genomics Platform"/>
            <consortium name="The Broad Institute Genome Sequencing Center for Infectious Disease"/>
            <person name="Wu L."/>
            <person name="Ma J."/>
        </authorList>
    </citation>
    <scope>NUCLEOTIDE SEQUENCE [LARGE SCALE GENOMIC DNA]</scope>
    <source>
        <strain evidence="2">JCM 17442</strain>
    </source>
</reference>
<dbReference type="InterPro" id="IPR036390">
    <property type="entry name" value="WH_DNA-bd_sf"/>
</dbReference>
<comment type="caution">
    <text evidence="1">The sequence shown here is derived from an EMBL/GenBank/DDBJ whole genome shotgun (WGS) entry which is preliminary data.</text>
</comment>
<evidence type="ECO:0008006" key="3">
    <source>
        <dbReference type="Google" id="ProtNLM"/>
    </source>
</evidence>
<evidence type="ECO:0000313" key="1">
    <source>
        <dbReference type="EMBL" id="GAA4264837.1"/>
    </source>
</evidence>
<protein>
    <recommendedName>
        <fullName evidence="3">FtsK gamma domain-containing protein</fullName>
    </recommendedName>
</protein>
<dbReference type="InterPro" id="IPR036388">
    <property type="entry name" value="WH-like_DNA-bd_sf"/>
</dbReference>
<sequence length="113" mass="12317">MGIRDALRRILRPSDPVGGPAAPDEPAARSVDTALIIEAARLVVTTRTATRALLMRQLYVTDEVAERLLARLEHCEIVSAGHGRERRRVLTTAGQLPAVVAEFRRRDGAEPVG</sequence>
<accession>A0ABP8DY47</accession>
<gene>
    <name evidence="1" type="ORF">GCM10022256_04490</name>
</gene>
<dbReference type="Proteomes" id="UP001501594">
    <property type="component" value="Unassembled WGS sequence"/>
</dbReference>
<dbReference type="Gene3D" id="1.10.10.10">
    <property type="entry name" value="Winged helix-like DNA-binding domain superfamily/Winged helix DNA-binding domain"/>
    <property type="match status" value="1"/>
</dbReference>
<dbReference type="RefSeq" id="WP_344793412.1">
    <property type="nucleotide sequence ID" value="NZ_BAABAU010000001.1"/>
</dbReference>
<organism evidence="1 2">
    <name type="scientific">Frondihabitans peucedani</name>
    <dbReference type="NCBI Taxonomy" id="598626"/>
    <lineage>
        <taxon>Bacteria</taxon>
        <taxon>Bacillati</taxon>
        <taxon>Actinomycetota</taxon>
        <taxon>Actinomycetes</taxon>
        <taxon>Micrococcales</taxon>
        <taxon>Microbacteriaceae</taxon>
        <taxon>Frondihabitans</taxon>
    </lineage>
</organism>
<keyword evidence="2" id="KW-1185">Reference proteome</keyword>
<dbReference type="EMBL" id="BAABAU010000001">
    <property type="protein sequence ID" value="GAA4264837.1"/>
    <property type="molecule type" value="Genomic_DNA"/>
</dbReference>